<dbReference type="InterPro" id="IPR013249">
    <property type="entry name" value="RNA_pol_sigma70_r4_t2"/>
</dbReference>
<dbReference type="EMBL" id="JBEOQB010000002">
    <property type="protein sequence ID" value="MEZ0451646.1"/>
    <property type="molecule type" value="Genomic_DNA"/>
</dbReference>
<protein>
    <submittedName>
        <fullName evidence="8">Sigma-24</fullName>
    </submittedName>
    <submittedName>
        <fullName evidence="7">Sigma-70 family RNA polymerase sigma factor</fullName>
    </submittedName>
</protein>
<evidence type="ECO:0000256" key="1">
    <source>
        <dbReference type="ARBA" id="ARBA00010641"/>
    </source>
</evidence>
<evidence type="ECO:0000313" key="7">
    <source>
        <dbReference type="EMBL" id="MEZ0451646.1"/>
    </source>
</evidence>
<dbReference type="CDD" id="cd06171">
    <property type="entry name" value="Sigma70_r4"/>
    <property type="match status" value="1"/>
</dbReference>
<dbReference type="PANTHER" id="PTHR43133">
    <property type="entry name" value="RNA POLYMERASE ECF-TYPE SIGMA FACTO"/>
    <property type="match status" value="1"/>
</dbReference>
<gene>
    <name evidence="8" type="primary">rpoE_12</name>
    <name evidence="7" type="ORF">ABTW24_08580</name>
    <name evidence="8" type="ORF">NCTC11429_05253</name>
</gene>
<dbReference type="RefSeq" id="WP_028068688.1">
    <property type="nucleotide sequence ID" value="NZ_CP141191.1"/>
</dbReference>
<dbReference type="Pfam" id="PF04542">
    <property type="entry name" value="Sigma70_r2"/>
    <property type="match status" value="1"/>
</dbReference>
<dbReference type="Proteomes" id="UP000308196">
    <property type="component" value="Chromosome"/>
</dbReference>
<feature type="domain" description="RNA polymerase sigma factor 70 region 4 type 2" evidence="6">
    <location>
        <begin position="122"/>
        <end position="171"/>
    </location>
</feature>
<evidence type="ECO:0000256" key="2">
    <source>
        <dbReference type="ARBA" id="ARBA00023015"/>
    </source>
</evidence>
<dbReference type="Gene3D" id="1.10.1740.10">
    <property type="match status" value="1"/>
</dbReference>
<dbReference type="InterPro" id="IPR013324">
    <property type="entry name" value="RNA_pol_sigma_r3/r4-like"/>
</dbReference>
<dbReference type="SUPFAM" id="SSF88946">
    <property type="entry name" value="Sigma2 domain of RNA polymerase sigma factors"/>
    <property type="match status" value="1"/>
</dbReference>
<evidence type="ECO:0000259" key="6">
    <source>
        <dbReference type="Pfam" id="PF08281"/>
    </source>
</evidence>
<dbReference type="InterPro" id="IPR013325">
    <property type="entry name" value="RNA_pol_sigma_r2"/>
</dbReference>
<evidence type="ECO:0000256" key="4">
    <source>
        <dbReference type="ARBA" id="ARBA00023163"/>
    </source>
</evidence>
<dbReference type="InterPro" id="IPR039425">
    <property type="entry name" value="RNA_pol_sigma-70-like"/>
</dbReference>
<dbReference type="KEGG" id="stha:NCTC11429_05253"/>
<comment type="similarity">
    <text evidence="1">Belongs to the sigma-70 factor family. ECF subfamily.</text>
</comment>
<evidence type="ECO:0000313" key="10">
    <source>
        <dbReference type="Proteomes" id="UP001566204"/>
    </source>
</evidence>
<dbReference type="GO" id="GO:0003677">
    <property type="term" value="F:DNA binding"/>
    <property type="evidence" value="ECO:0007669"/>
    <property type="project" value="InterPro"/>
</dbReference>
<evidence type="ECO:0000259" key="5">
    <source>
        <dbReference type="Pfam" id="PF04542"/>
    </source>
</evidence>
<proteinExistence type="inferred from homology"/>
<sequence>MDYTSEKKLLEDFRNGEEQACAHVYNRYFARICLYAASFVNETREAEDIAEEGFIRLWQGKRDFESLQHLRAALYQTTRRVGLNHQTARQRRSDRVDAYVSQQEQDQGSHLQEIVYAETMAELYRAIQNLPPKAREIVRLTYLEGHSNQEVAELLQISIQTVKNQKLRALSLLRQQLSSDSFRYLLSLIVLFGKI</sequence>
<dbReference type="PANTHER" id="PTHR43133:SF46">
    <property type="entry name" value="RNA POLYMERASE SIGMA-70 FACTOR ECF SUBFAMILY"/>
    <property type="match status" value="1"/>
</dbReference>
<dbReference type="GO" id="GO:0016987">
    <property type="term" value="F:sigma factor activity"/>
    <property type="evidence" value="ECO:0007669"/>
    <property type="project" value="UniProtKB-KW"/>
</dbReference>
<dbReference type="AlphaFoldDB" id="A0A4U9W8K9"/>
<reference evidence="8 9" key="1">
    <citation type="submission" date="2019-05" db="EMBL/GenBank/DDBJ databases">
        <authorList>
            <consortium name="Pathogen Informatics"/>
        </authorList>
    </citation>
    <scope>NUCLEOTIDE SEQUENCE [LARGE SCALE GENOMIC DNA]</scope>
    <source>
        <strain evidence="8 9">NCTC11429</strain>
    </source>
</reference>
<keyword evidence="4" id="KW-0804">Transcription</keyword>
<keyword evidence="3" id="KW-0731">Sigma factor</keyword>
<evidence type="ECO:0000256" key="3">
    <source>
        <dbReference type="ARBA" id="ARBA00023082"/>
    </source>
</evidence>
<name>A0A4U9W8K9_9SPHI</name>
<dbReference type="InterPro" id="IPR036388">
    <property type="entry name" value="WH-like_DNA-bd_sf"/>
</dbReference>
<accession>A0A4U9W8K9</accession>
<reference evidence="7 10" key="2">
    <citation type="submission" date="2024-06" db="EMBL/GenBank/DDBJ databases">
        <title>Soil Sphingobacterium thalpophilum.</title>
        <authorList>
            <person name="Yang J."/>
            <person name="Li J."/>
        </authorList>
    </citation>
    <scope>NUCLEOTIDE SEQUENCE [LARGE SCALE GENOMIC DNA]</scope>
    <source>
        <strain evidence="7 10">22g91tb</strain>
    </source>
</reference>
<keyword evidence="10" id="KW-1185">Reference proteome</keyword>
<dbReference type="NCBIfam" id="TIGR02937">
    <property type="entry name" value="sigma70-ECF"/>
    <property type="match status" value="1"/>
</dbReference>
<dbReference type="GO" id="GO:0006352">
    <property type="term" value="P:DNA-templated transcription initiation"/>
    <property type="evidence" value="ECO:0007669"/>
    <property type="project" value="InterPro"/>
</dbReference>
<dbReference type="Proteomes" id="UP001566204">
    <property type="component" value="Unassembled WGS sequence"/>
</dbReference>
<dbReference type="InterPro" id="IPR007627">
    <property type="entry name" value="RNA_pol_sigma70_r2"/>
</dbReference>
<dbReference type="STRING" id="1123265.GCA_000686625_00591"/>
<dbReference type="InterPro" id="IPR014284">
    <property type="entry name" value="RNA_pol_sigma-70_dom"/>
</dbReference>
<dbReference type="EMBL" id="LR590484">
    <property type="protein sequence ID" value="VTR55179.1"/>
    <property type="molecule type" value="Genomic_DNA"/>
</dbReference>
<evidence type="ECO:0000313" key="8">
    <source>
        <dbReference type="EMBL" id="VTR55179.1"/>
    </source>
</evidence>
<feature type="domain" description="RNA polymerase sigma-70 region 2" evidence="5">
    <location>
        <begin position="25"/>
        <end position="91"/>
    </location>
</feature>
<dbReference type="Gene3D" id="1.10.10.10">
    <property type="entry name" value="Winged helix-like DNA-binding domain superfamily/Winged helix DNA-binding domain"/>
    <property type="match status" value="1"/>
</dbReference>
<dbReference type="GeneID" id="78465790"/>
<organism evidence="8 9">
    <name type="scientific">Sphingobacterium thalpophilum</name>
    <dbReference type="NCBI Taxonomy" id="259"/>
    <lineage>
        <taxon>Bacteria</taxon>
        <taxon>Pseudomonadati</taxon>
        <taxon>Bacteroidota</taxon>
        <taxon>Sphingobacteriia</taxon>
        <taxon>Sphingobacteriales</taxon>
        <taxon>Sphingobacteriaceae</taxon>
        <taxon>Sphingobacterium</taxon>
    </lineage>
</organism>
<dbReference type="Pfam" id="PF08281">
    <property type="entry name" value="Sigma70_r4_2"/>
    <property type="match status" value="1"/>
</dbReference>
<dbReference type="SUPFAM" id="SSF88659">
    <property type="entry name" value="Sigma3 and sigma4 domains of RNA polymerase sigma factors"/>
    <property type="match status" value="1"/>
</dbReference>
<evidence type="ECO:0000313" key="9">
    <source>
        <dbReference type="Proteomes" id="UP000308196"/>
    </source>
</evidence>
<keyword evidence="2" id="KW-0805">Transcription regulation</keyword>